<accession>A0A4R2N1S1</accession>
<keyword evidence="3" id="KW-1185">Reference proteome</keyword>
<gene>
    <name evidence="2" type="ORF">EV697_102414</name>
</gene>
<name>A0A4R2N1S1_9PAST</name>
<dbReference type="EMBL" id="SLXI01000002">
    <property type="protein sequence ID" value="TCP13527.1"/>
    <property type="molecule type" value="Genomic_DNA"/>
</dbReference>
<sequence length="42" mass="4666">MTGKELYLAIPNGTTKQQMNAINESVRYADSQGVKIIVKKVK</sequence>
<organism evidence="2 3">
    <name type="scientific">Bisgaardia hudsonensis</name>
    <dbReference type="NCBI Taxonomy" id="109472"/>
    <lineage>
        <taxon>Bacteria</taxon>
        <taxon>Pseudomonadati</taxon>
        <taxon>Pseudomonadota</taxon>
        <taxon>Gammaproteobacteria</taxon>
        <taxon>Pasteurellales</taxon>
        <taxon>Pasteurellaceae</taxon>
        <taxon>Bisgaardia</taxon>
    </lineage>
</organism>
<dbReference type="GO" id="GO:0004530">
    <property type="term" value="F:deoxyribonuclease I activity"/>
    <property type="evidence" value="ECO:0007669"/>
    <property type="project" value="InterPro"/>
</dbReference>
<dbReference type="AlphaFoldDB" id="A0A4R2N1S1"/>
<dbReference type="Pfam" id="PF21111">
    <property type="entry name" value="CDI_toxin_EC869_like"/>
    <property type="match status" value="1"/>
</dbReference>
<evidence type="ECO:0000259" key="1">
    <source>
        <dbReference type="Pfam" id="PF21111"/>
    </source>
</evidence>
<comment type="caution">
    <text evidence="2">The sequence shown here is derived from an EMBL/GenBank/DDBJ whole genome shotgun (WGS) entry which is preliminary data.</text>
</comment>
<protein>
    <recommendedName>
        <fullName evidence="1">CdiA toxin EC869-like domain-containing protein</fullName>
    </recommendedName>
</protein>
<reference evidence="2 3" key="1">
    <citation type="submission" date="2019-03" db="EMBL/GenBank/DDBJ databases">
        <title>Genomic Encyclopedia of Type Strains, Phase IV (KMG-IV): sequencing the most valuable type-strain genomes for metagenomic binning, comparative biology and taxonomic classification.</title>
        <authorList>
            <person name="Goeker M."/>
        </authorList>
    </citation>
    <scope>NUCLEOTIDE SEQUENCE [LARGE SCALE GENOMIC DNA]</scope>
    <source>
        <strain evidence="2 3">DSM 28231</strain>
    </source>
</reference>
<feature type="domain" description="CdiA toxin EC869-like" evidence="1">
    <location>
        <begin position="3"/>
        <end position="39"/>
    </location>
</feature>
<evidence type="ECO:0000313" key="3">
    <source>
        <dbReference type="Proteomes" id="UP000294841"/>
    </source>
</evidence>
<dbReference type="Gene3D" id="3.40.1350.110">
    <property type="match status" value="1"/>
</dbReference>
<dbReference type="InterPro" id="IPR033799">
    <property type="entry name" value="CdiA_EC869-like"/>
</dbReference>
<dbReference type="RefSeq" id="WP_257793051.1">
    <property type="nucleotide sequence ID" value="NZ_CP016605.1"/>
</dbReference>
<dbReference type="Proteomes" id="UP000294841">
    <property type="component" value="Unassembled WGS sequence"/>
</dbReference>
<proteinExistence type="predicted"/>
<evidence type="ECO:0000313" key="2">
    <source>
        <dbReference type="EMBL" id="TCP13527.1"/>
    </source>
</evidence>